<organism evidence="1 2">
    <name type="scientific">Morchella conica CCBAS932</name>
    <dbReference type="NCBI Taxonomy" id="1392247"/>
    <lineage>
        <taxon>Eukaryota</taxon>
        <taxon>Fungi</taxon>
        <taxon>Dikarya</taxon>
        <taxon>Ascomycota</taxon>
        <taxon>Pezizomycotina</taxon>
        <taxon>Pezizomycetes</taxon>
        <taxon>Pezizales</taxon>
        <taxon>Morchellaceae</taxon>
        <taxon>Morchella</taxon>
    </lineage>
</organism>
<name>A0A3N4KNL3_9PEZI</name>
<dbReference type="EMBL" id="ML119131">
    <property type="protein sequence ID" value="RPB12100.1"/>
    <property type="molecule type" value="Genomic_DNA"/>
</dbReference>
<sequence>MTRVAPVECRLNPKSTSCGSCHADTIHGNDNRARNLTLQIEYVCNQISNLSGLKLYYVTFK</sequence>
<keyword evidence="2" id="KW-1185">Reference proteome</keyword>
<dbReference type="InParanoid" id="A0A3N4KNL3"/>
<dbReference type="Proteomes" id="UP000277580">
    <property type="component" value="Unassembled WGS sequence"/>
</dbReference>
<evidence type="ECO:0000313" key="2">
    <source>
        <dbReference type="Proteomes" id="UP000277580"/>
    </source>
</evidence>
<proteinExistence type="predicted"/>
<gene>
    <name evidence="1" type="ORF">P167DRAFT_536233</name>
</gene>
<evidence type="ECO:0000313" key="1">
    <source>
        <dbReference type="EMBL" id="RPB12100.1"/>
    </source>
</evidence>
<dbReference type="AlphaFoldDB" id="A0A3N4KNL3"/>
<reference evidence="1 2" key="1">
    <citation type="journal article" date="2018" name="Nat. Ecol. Evol.">
        <title>Pezizomycetes genomes reveal the molecular basis of ectomycorrhizal truffle lifestyle.</title>
        <authorList>
            <person name="Murat C."/>
            <person name="Payen T."/>
            <person name="Noel B."/>
            <person name="Kuo A."/>
            <person name="Morin E."/>
            <person name="Chen J."/>
            <person name="Kohler A."/>
            <person name="Krizsan K."/>
            <person name="Balestrini R."/>
            <person name="Da Silva C."/>
            <person name="Montanini B."/>
            <person name="Hainaut M."/>
            <person name="Levati E."/>
            <person name="Barry K.W."/>
            <person name="Belfiori B."/>
            <person name="Cichocki N."/>
            <person name="Clum A."/>
            <person name="Dockter R.B."/>
            <person name="Fauchery L."/>
            <person name="Guy J."/>
            <person name="Iotti M."/>
            <person name="Le Tacon F."/>
            <person name="Lindquist E.A."/>
            <person name="Lipzen A."/>
            <person name="Malagnac F."/>
            <person name="Mello A."/>
            <person name="Molinier V."/>
            <person name="Miyauchi S."/>
            <person name="Poulain J."/>
            <person name="Riccioni C."/>
            <person name="Rubini A."/>
            <person name="Sitrit Y."/>
            <person name="Splivallo R."/>
            <person name="Traeger S."/>
            <person name="Wang M."/>
            <person name="Zifcakova L."/>
            <person name="Wipf D."/>
            <person name="Zambonelli A."/>
            <person name="Paolocci F."/>
            <person name="Nowrousian M."/>
            <person name="Ottonello S."/>
            <person name="Baldrian P."/>
            <person name="Spatafora J.W."/>
            <person name="Henrissat B."/>
            <person name="Nagy L.G."/>
            <person name="Aury J.M."/>
            <person name="Wincker P."/>
            <person name="Grigoriev I.V."/>
            <person name="Bonfante P."/>
            <person name="Martin F.M."/>
        </authorList>
    </citation>
    <scope>NUCLEOTIDE SEQUENCE [LARGE SCALE GENOMIC DNA]</scope>
    <source>
        <strain evidence="1 2">CCBAS932</strain>
    </source>
</reference>
<protein>
    <submittedName>
        <fullName evidence="1">Uncharacterized protein</fullName>
    </submittedName>
</protein>
<accession>A0A3N4KNL3</accession>